<sequence>MNMEDQTDDRGDDRRGIQSIEVGGRLLKAAAAQGHPLPLKTLSQAAEMSPAKAHPYLVSFCKLGLMSQDPVTGYYGLGPLAMEMGLIGIQQVDPIRLATAQLDTLATDLGHTVAIAVWGSHGATIVRTAASPAPIHVTMRHGTVVSLWNTASGPLFAAYRPEDEVRALWADFQRLGDMDLTRRAGSRAAGAGSAAAGTSATGGTSAPAPAAAASNPAPTWDQFVALMAEVRARGMHRSVNSIVEGVSALAVPVFDSDGSLALALTAIGPSGAFDASWEGDIATRLRAAAQDLMRQMGGRTPC</sequence>
<keyword evidence="2 6" id="KW-0238">DNA-binding</keyword>
<dbReference type="InterPro" id="IPR036390">
    <property type="entry name" value="WH_DNA-bd_sf"/>
</dbReference>
<organism evidence="6 7">
    <name type="scientific">Roseateles terrae</name>
    <dbReference type="NCBI Taxonomy" id="431060"/>
    <lineage>
        <taxon>Bacteria</taxon>
        <taxon>Pseudomonadati</taxon>
        <taxon>Pseudomonadota</taxon>
        <taxon>Betaproteobacteria</taxon>
        <taxon>Burkholderiales</taxon>
        <taxon>Sphaerotilaceae</taxon>
        <taxon>Roseateles</taxon>
    </lineage>
</organism>
<gene>
    <name evidence="6" type="ORF">FHS28_003735</name>
</gene>
<dbReference type="RefSeq" id="WP_246410354.1">
    <property type="nucleotide sequence ID" value="NZ_JACHXO010000007.1"/>
</dbReference>
<dbReference type="Pfam" id="PF09339">
    <property type="entry name" value="HTH_IclR"/>
    <property type="match status" value="1"/>
</dbReference>
<keyword evidence="7" id="KW-1185">Reference proteome</keyword>
<evidence type="ECO:0000256" key="3">
    <source>
        <dbReference type="ARBA" id="ARBA00023163"/>
    </source>
</evidence>
<dbReference type="InterPro" id="IPR036388">
    <property type="entry name" value="WH-like_DNA-bd_sf"/>
</dbReference>
<dbReference type="Gene3D" id="1.10.10.10">
    <property type="entry name" value="Winged helix-like DNA-binding domain superfamily/Winged helix DNA-binding domain"/>
    <property type="match status" value="1"/>
</dbReference>
<dbReference type="EMBL" id="JACHXO010000007">
    <property type="protein sequence ID" value="MBB3196323.1"/>
    <property type="molecule type" value="Genomic_DNA"/>
</dbReference>
<evidence type="ECO:0000313" key="6">
    <source>
        <dbReference type="EMBL" id="MBB3196323.1"/>
    </source>
</evidence>
<dbReference type="InterPro" id="IPR029016">
    <property type="entry name" value="GAF-like_dom_sf"/>
</dbReference>
<dbReference type="InterPro" id="IPR014757">
    <property type="entry name" value="Tscrpt_reg_IclR_C"/>
</dbReference>
<dbReference type="Proteomes" id="UP000574369">
    <property type="component" value="Unassembled WGS sequence"/>
</dbReference>
<dbReference type="SUPFAM" id="SSF55781">
    <property type="entry name" value="GAF domain-like"/>
    <property type="match status" value="2"/>
</dbReference>
<dbReference type="InterPro" id="IPR050707">
    <property type="entry name" value="HTH_MetabolicPath_Reg"/>
</dbReference>
<proteinExistence type="predicted"/>
<reference evidence="6 7" key="1">
    <citation type="submission" date="2020-08" db="EMBL/GenBank/DDBJ databases">
        <title>Genomic Encyclopedia of Type Strains, Phase III (KMG-III): the genomes of soil and plant-associated and newly described type strains.</title>
        <authorList>
            <person name="Whitman W."/>
        </authorList>
    </citation>
    <scope>NUCLEOTIDE SEQUENCE [LARGE SCALE GENOMIC DNA]</scope>
    <source>
        <strain evidence="6 7">CECT 7247</strain>
    </source>
</reference>
<comment type="caution">
    <text evidence="6">The sequence shown here is derived from an EMBL/GenBank/DDBJ whole genome shotgun (WGS) entry which is preliminary data.</text>
</comment>
<dbReference type="GO" id="GO:0003677">
    <property type="term" value="F:DNA binding"/>
    <property type="evidence" value="ECO:0007669"/>
    <property type="project" value="UniProtKB-KW"/>
</dbReference>
<keyword evidence="3" id="KW-0804">Transcription</keyword>
<dbReference type="InterPro" id="IPR005471">
    <property type="entry name" value="Tscrpt_reg_IclR_N"/>
</dbReference>
<evidence type="ECO:0000256" key="4">
    <source>
        <dbReference type="SAM" id="MobiDB-lite"/>
    </source>
</evidence>
<feature type="domain" description="IclR-ED" evidence="5">
    <location>
        <begin position="80"/>
        <end position="298"/>
    </location>
</feature>
<dbReference type="Pfam" id="PF01614">
    <property type="entry name" value="IclR_C"/>
    <property type="match status" value="2"/>
</dbReference>
<evidence type="ECO:0000256" key="2">
    <source>
        <dbReference type="ARBA" id="ARBA00023125"/>
    </source>
</evidence>
<dbReference type="SUPFAM" id="SSF46785">
    <property type="entry name" value="Winged helix' DNA-binding domain"/>
    <property type="match status" value="1"/>
</dbReference>
<evidence type="ECO:0000313" key="7">
    <source>
        <dbReference type="Proteomes" id="UP000574369"/>
    </source>
</evidence>
<feature type="region of interest" description="Disordered" evidence="4">
    <location>
        <begin position="191"/>
        <end position="214"/>
    </location>
</feature>
<protein>
    <submittedName>
        <fullName evidence="6">DNA-binding IclR family transcriptional regulator</fullName>
    </submittedName>
</protein>
<name>A0ABR6GW36_9BURK</name>
<dbReference type="Gene3D" id="3.30.450.40">
    <property type="match status" value="1"/>
</dbReference>
<keyword evidence="1" id="KW-0805">Transcription regulation</keyword>
<dbReference type="PROSITE" id="PS51078">
    <property type="entry name" value="ICLR_ED"/>
    <property type="match status" value="1"/>
</dbReference>
<dbReference type="PANTHER" id="PTHR30136:SF8">
    <property type="entry name" value="TRANSCRIPTIONAL REGULATORY PROTEIN"/>
    <property type="match status" value="1"/>
</dbReference>
<dbReference type="SMART" id="SM00346">
    <property type="entry name" value="HTH_ICLR"/>
    <property type="match status" value="1"/>
</dbReference>
<evidence type="ECO:0000256" key="1">
    <source>
        <dbReference type="ARBA" id="ARBA00023015"/>
    </source>
</evidence>
<accession>A0ABR6GW36</accession>
<evidence type="ECO:0000259" key="5">
    <source>
        <dbReference type="PROSITE" id="PS51078"/>
    </source>
</evidence>
<dbReference type="PANTHER" id="PTHR30136">
    <property type="entry name" value="HELIX-TURN-HELIX TRANSCRIPTIONAL REGULATOR, ICLR FAMILY"/>
    <property type="match status" value="1"/>
</dbReference>